<accession>A0ABV2AWD7</accession>
<gene>
    <name evidence="8" type="ORF">SADO_01860</name>
</gene>
<keyword evidence="9" id="KW-1185">Reference proteome</keyword>
<dbReference type="GO" id="GO:0008700">
    <property type="term" value="F:(R,S)-4-hydroxy-2-oxoglutarate aldolase activity"/>
    <property type="evidence" value="ECO:0007669"/>
    <property type="project" value="UniProtKB-EC"/>
</dbReference>
<evidence type="ECO:0000256" key="2">
    <source>
        <dbReference type="ARBA" id="ARBA00004736"/>
    </source>
</evidence>
<name>A0ABV2AWD7_9GAMM</name>
<keyword evidence="7" id="KW-0119">Carbohydrate metabolism</keyword>
<comment type="caution">
    <text evidence="8">The sequence shown here is derived from an EMBL/GenBank/DDBJ whole genome shotgun (WGS) entry which is preliminary data.</text>
</comment>
<dbReference type="InterPro" id="IPR000887">
    <property type="entry name" value="Aldlse_KDPG_KHG"/>
</dbReference>
<comment type="similarity">
    <text evidence="3">Belongs to the KHG/KDPG aldolase family.</text>
</comment>
<comment type="catalytic activity">
    <reaction evidence="1">
        <text>2-dehydro-3-deoxy-6-phospho-D-gluconate = D-glyceraldehyde 3-phosphate + pyruvate</text>
        <dbReference type="Rhea" id="RHEA:17089"/>
        <dbReference type="ChEBI" id="CHEBI:15361"/>
        <dbReference type="ChEBI" id="CHEBI:57569"/>
        <dbReference type="ChEBI" id="CHEBI:59776"/>
        <dbReference type="EC" id="4.1.2.14"/>
    </reaction>
</comment>
<evidence type="ECO:0000313" key="9">
    <source>
        <dbReference type="Proteomes" id="UP001460888"/>
    </source>
</evidence>
<protein>
    <recommendedName>
        <fullName evidence="5">2-dehydro-3-deoxy-phosphogluconate aldolase</fullName>
        <ecNumber evidence="5">4.1.2.14</ecNumber>
    </recommendedName>
</protein>
<dbReference type="InterPro" id="IPR013785">
    <property type="entry name" value="Aldolase_TIM"/>
</dbReference>
<reference evidence="8 9" key="1">
    <citation type="submission" date="2013-03" db="EMBL/GenBank/DDBJ databases">
        <title>Salinisphaera dokdonensis CL-ES53 Genome Sequencing.</title>
        <authorList>
            <person name="Li C."/>
            <person name="Lai Q."/>
            <person name="Shao Z."/>
        </authorList>
    </citation>
    <scope>NUCLEOTIDE SEQUENCE [LARGE SCALE GENOMIC DNA]</scope>
    <source>
        <strain evidence="8 9">CL-ES53</strain>
    </source>
</reference>
<keyword evidence="6 8" id="KW-0456">Lyase</keyword>
<comment type="subunit">
    <text evidence="4">Homotrimer.</text>
</comment>
<dbReference type="InterPro" id="IPR031337">
    <property type="entry name" value="KDPG/KHG_AS_1"/>
</dbReference>
<evidence type="ECO:0000256" key="6">
    <source>
        <dbReference type="ARBA" id="ARBA00023239"/>
    </source>
</evidence>
<dbReference type="SUPFAM" id="SSF51569">
    <property type="entry name" value="Aldolase"/>
    <property type="match status" value="1"/>
</dbReference>
<proteinExistence type="inferred from homology"/>
<dbReference type="PROSITE" id="PS00159">
    <property type="entry name" value="ALDOLASE_KDPG_KHG_1"/>
    <property type="match status" value="1"/>
</dbReference>
<evidence type="ECO:0000256" key="7">
    <source>
        <dbReference type="ARBA" id="ARBA00023277"/>
    </source>
</evidence>
<dbReference type="EMBL" id="APND01000001">
    <property type="protein sequence ID" value="MES1927961.1"/>
    <property type="molecule type" value="Genomic_DNA"/>
</dbReference>
<evidence type="ECO:0000313" key="8">
    <source>
        <dbReference type="EMBL" id="MES1927961.1"/>
    </source>
</evidence>
<evidence type="ECO:0000256" key="1">
    <source>
        <dbReference type="ARBA" id="ARBA00000654"/>
    </source>
</evidence>
<dbReference type="Proteomes" id="UP001460888">
    <property type="component" value="Unassembled WGS sequence"/>
</dbReference>
<evidence type="ECO:0000256" key="3">
    <source>
        <dbReference type="ARBA" id="ARBA00006906"/>
    </source>
</evidence>
<organism evidence="8 9">
    <name type="scientific">Salinisphaera dokdonensis CL-ES53</name>
    <dbReference type="NCBI Taxonomy" id="1304272"/>
    <lineage>
        <taxon>Bacteria</taxon>
        <taxon>Pseudomonadati</taxon>
        <taxon>Pseudomonadota</taxon>
        <taxon>Gammaproteobacteria</taxon>
        <taxon>Salinisphaerales</taxon>
        <taxon>Salinisphaeraceae</taxon>
        <taxon>Salinisphaera</taxon>
    </lineage>
</organism>
<dbReference type="RefSeq" id="WP_353108743.1">
    <property type="nucleotide sequence ID" value="NZ_APND01000001.1"/>
</dbReference>
<comment type="pathway">
    <text evidence="2">Carbohydrate acid metabolism; 2-dehydro-3-deoxy-D-gluconate degradation; D-glyceraldehyde 3-phosphate and pyruvate from 2-dehydro-3-deoxy-D-gluconate: step 2/2.</text>
</comment>
<dbReference type="NCBIfam" id="TIGR01182">
    <property type="entry name" value="eda"/>
    <property type="match status" value="1"/>
</dbReference>
<dbReference type="PANTHER" id="PTHR30246">
    <property type="entry name" value="2-KETO-3-DEOXY-6-PHOSPHOGLUCONATE ALDOLASE"/>
    <property type="match status" value="1"/>
</dbReference>
<dbReference type="CDD" id="cd00452">
    <property type="entry name" value="KDPG_aldolase"/>
    <property type="match status" value="1"/>
</dbReference>
<dbReference type="Gene3D" id="3.20.20.70">
    <property type="entry name" value="Aldolase class I"/>
    <property type="match status" value="1"/>
</dbReference>
<dbReference type="EC" id="4.1.2.14" evidence="5"/>
<dbReference type="Pfam" id="PF01081">
    <property type="entry name" value="Aldolase"/>
    <property type="match status" value="1"/>
</dbReference>
<sequence length="208" mass="21143">MRYNETRDVMAIAPVIPVVVVPDAASGVEIARALVAGGIGVIEVTLRTEAGLAAIEAIANEVDGICVGAGTVWTAAQAARAIDAGAEFMVSPGIADEVNGVAQTRDVAYLPGAQTVSEIAHLRRQGVDATKLFPASVVGGPAAIKAFLSVFPDLVFCPTGGIKEDTANDYLALDCVPCVGGSWLVSADAVNAGDWEAVRAAAERAAAL</sequence>
<evidence type="ECO:0000256" key="4">
    <source>
        <dbReference type="ARBA" id="ARBA00011233"/>
    </source>
</evidence>
<dbReference type="PANTHER" id="PTHR30246:SF1">
    <property type="entry name" value="2-DEHYDRO-3-DEOXY-6-PHOSPHOGALACTONATE ALDOLASE-RELATED"/>
    <property type="match status" value="1"/>
</dbReference>
<evidence type="ECO:0000256" key="5">
    <source>
        <dbReference type="ARBA" id="ARBA00013063"/>
    </source>
</evidence>